<evidence type="ECO:0000313" key="3">
    <source>
        <dbReference type="Proteomes" id="UP000006512"/>
    </source>
</evidence>
<name>F4QS89_9CAUL</name>
<dbReference type="Pfam" id="PF00903">
    <property type="entry name" value="Glyoxalase"/>
    <property type="match status" value="1"/>
</dbReference>
<dbReference type="Proteomes" id="UP000006512">
    <property type="component" value="Unassembled WGS sequence"/>
</dbReference>
<proteinExistence type="predicted"/>
<dbReference type="InterPro" id="IPR037523">
    <property type="entry name" value="VOC_core"/>
</dbReference>
<sequence>MKQHHKIDYVEFPSAGTDADKAFYGKAFGWKFIDYGPTYAALDDAGLDGGFQAQDNATKPLVILYSDDLEASLAAVEAAGGVITAPIFSFPGGRRFHFSDPSGNELAVWSET</sequence>
<dbReference type="PANTHER" id="PTHR33993">
    <property type="entry name" value="GLYOXALASE-RELATED"/>
    <property type="match status" value="1"/>
</dbReference>
<keyword evidence="3" id="KW-1185">Reference proteome</keyword>
<accession>F4QS89</accession>
<dbReference type="STRING" id="715226.ABI_40260"/>
<evidence type="ECO:0000313" key="2">
    <source>
        <dbReference type="EMBL" id="EGF89609.1"/>
    </source>
</evidence>
<evidence type="ECO:0000259" key="1">
    <source>
        <dbReference type="PROSITE" id="PS51819"/>
    </source>
</evidence>
<dbReference type="HOGENOM" id="CLU_127592_1_0_5"/>
<reference evidence="3" key="1">
    <citation type="submission" date="2011-03" db="EMBL/GenBank/DDBJ databases">
        <title>Draft genome sequence of Brevundimonas diminuta.</title>
        <authorList>
            <person name="Brown P.J.B."/>
            <person name="Buechlein A."/>
            <person name="Hemmerich C."/>
            <person name="Brun Y.V."/>
        </authorList>
    </citation>
    <scope>NUCLEOTIDE SEQUENCE [LARGE SCALE GENOMIC DNA]</scope>
    <source>
        <strain evidence="3">C19</strain>
    </source>
</reference>
<organism evidence="2 3">
    <name type="scientific">Asticcacaulis biprosthecium C19</name>
    <dbReference type="NCBI Taxonomy" id="715226"/>
    <lineage>
        <taxon>Bacteria</taxon>
        <taxon>Pseudomonadati</taxon>
        <taxon>Pseudomonadota</taxon>
        <taxon>Alphaproteobacteria</taxon>
        <taxon>Caulobacterales</taxon>
        <taxon>Caulobacteraceae</taxon>
        <taxon>Asticcacaulis</taxon>
    </lineage>
</organism>
<protein>
    <submittedName>
        <fullName evidence="2">Glyoxalase/Bleomycin resistance protein/Dioxygenase superfamily protein</fullName>
    </submittedName>
</protein>
<dbReference type="PANTHER" id="PTHR33993:SF1">
    <property type="entry name" value="GLYOXALASE FAMILY PROTEIN"/>
    <property type="match status" value="1"/>
</dbReference>
<dbReference type="InterPro" id="IPR052164">
    <property type="entry name" value="Anthracycline_SecMetBiosynth"/>
</dbReference>
<dbReference type="CDD" id="cd07247">
    <property type="entry name" value="SgaA_N_like"/>
    <property type="match status" value="1"/>
</dbReference>
<keyword evidence="2" id="KW-0560">Oxidoreductase</keyword>
<dbReference type="eggNOG" id="COG3324">
    <property type="taxonomic scope" value="Bacteria"/>
</dbReference>
<dbReference type="RefSeq" id="WP_006274804.1">
    <property type="nucleotide sequence ID" value="NZ_GL883080.1"/>
</dbReference>
<dbReference type="InterPro" id="IPR029068">
    <property type="entry name" value="Glyas_Bleomycin-R_OHBP_Dase"/>
</dbReference>
<gene>
    <name evidence="2" type="ORF">ABI_40260</name>
</gene>
<dbReference type="SUPFAM" id="SSF54593">
    <property type="entry name" value="Glyoxalase/Bleomycin resistance protein/Dihydroxybiphenyl dioxygenase"/>
    <property type="match status" value="1"/>
</dbReference>
<dbReference type="AlphaFoldDB" id="F4QS89"/>
<dbReference type="InterPro" id="IPR004360">
    <property type="entry name" value="Glyas_Fos-R_dOase_dom"/>
</dbReference>
<dbReference type="Gene3D" id="3.10.180.10">
    <property type="entry name" value="2,3-Dihydroxybiphenyl 1,2-Dioxygenase, domain 1"/>
    <property type="match status" value="1"/>
</dbReference>
<dbReference type="OrthoDB" id="9792323at2"/>
<dbReference type="GO" id="GO:0051213">
    <property type="term" value="F:dioxygenase activity"/>
    <property type="evidence" value="ECO:0007669"/>
    <property type="project" value="UniProtKB-KW"/>
</dbReference>
<feature type="domain" description="VOC" evidence="1">
    <location>
        <begin position="6"/>
        <end position="111"/>
    </location>
</feature>
<dbReference type="EMBL" id="GL883080">
    <property type="protein sequence ID" value="EGF89609.1"/>
    <property type="molecule type" value="Genomic_DNA"/>
</dbReference>
<dbReference type="PROSITE" id="PS51819">
    <property type="entry name" value="VOC"/>
    <property type="match status" value="1"/>
</dbReference>
<keyword evidence="2" id="KW-0223">Dioxygenase</keyword>